<dbReference type="AlphaFoldDB" id="A0A9P5UDM3"/>
<name>A0A9P5UDM3_9AGAR</name>
<dbReference type="Proteomes" id="UP000772434">
    <property type="component" value="Unassembled WGS sequence"/>
</dbReference>
<gene>
    <name evidence="1" type="ORF">BDP27DRAFT_1359494</name>
</gene>
<evidence type="ECO:0000313" key="2">
    <source>
        <dbReference type="Proteomes" id="UP000772434"/>
    </source>
</evidence>
<proteinExistence type="predicted"/>
<organism evidence="1 2">
    <name type="scientific">Rhodocollybia butyracea</name>
    <dbReference type="NCBI Taxonomy" id="206335"/>
    <lineage>
        <taxon>Eukaryota</taxon>
        <taxon>Fungi</taxon>
        <taxon>Dikarya</taxon>
        <taxon>Basidiomycota</taxon>
        <taxon>Agaricomycotina</taxon>
        <taxon>Agaricomycetes</taxon>
        <taxon>Agaricomycetidae</taxon>
        <taxon>Agaricales</taxon>
        <taxon>Marasmiineae</taxon>
        <taxon>Omphalotaceae</taxon>
        <taxon>Rhodocollybia</taxon>
    </lineage>
</organism>
<evidence type="ECO:0000313" key="1">
    <source>
        <dbReference type="EMBL" id="KAF9074388.1"/>
    </source>
</evidence>
<keyword evidence="2" id="KW-1185">Reference proteome</keyword>
<dbReference type="EMBL" id="JADNRY010000013">
    <property type="protein sequence ID" value="KAF9074388.1"/>
    <property type="molecule type" value="Genomic_DNA"/>
</dbReference>
<reference evidence="1" key="1">
    <citation type="submission" date="2020-11" db="EMBL/GenBank/DDBJ databases">
        <authorList>
            <consortium name="DOE Joint Genome Institute"/>
            <person name="Ahrendt S."/>
            <person name="Riley R."/>
            <person name="Andreopoulos W."/>
            <person name="Labutti K."/>
            <person name="Pangilinan J."/>
            <person name="Ruiz-Duenas F.J."/>
            <person name="Barrasa J.M."/>
            <person name="Sanchez-Garcia M."/>
            <person name="Camarero S."/>
            <person name="Miyauchi S."/>
            <person name="Serrano A."/>
            <person name="Linde D."/>
            <person name="Babiker R."/>
            <person name="Drula E."/>
            <person name="Ayuso-Fernandez I."/>
            <person name="Pacheco R."/>
            <person name="Padilla G."/>
            <person name="Ferreira P."/>
            <person name="Barriuso J."/>
            <person name="Kellner H."/>
            <person name="Castanera R."/>
            <person name="Alfaro M."/>
            <person name="Ramirez L."/>
            <person name="Pisabarro A.G."/>
            <person name="Kuo A."/>
            <person name="Tritt A."/>
            <person name="Lipzen A."/>
            <person name="He G."/>
            <person name="Yan M."/>
            <person name="Ng V."/>
            <person name="Cullen D."/>
            <person name="Martin F."/>
            <person name="Rosso M.-N."/>
            <person name="Henrissat B."/>
            <person name="Hibbett D."/>
            <person name="Martinez A.T."/>
            <person name="Grigoriev I.V."/>
        </authorList>
    </citation>
    <scope>NUCLEOTIDE SEQUENCE</scope>
    <source>
        <strain evidence="1">AH 40177</strain>
    </source>
</reference>
<accession>A0A9P5UDM3</accession>
<protein>
    <submittedName>
        <fullName evidence="1">Uncharacterized protein</fullName>
    </submittedName>
</protein>
<dbReference type="OrthoDB" id="3007819at2759"/>
<comment type="caution">
    <text evidence="1">The sequence shown here is derived from an EMBL/GenBank/DDBJ whole genome shotgun (WGS) entry which is preliminary data.</text>
</comment>
<sequence length="389" mass="43387">MKPPQDLLSLLLTSSTLYYSLSTNSAPHLYACIYRNTFDFDTTGVHFDMNQVTDSRLTAEREDNMMSNDLLCVAMRMIVESTGTNEAYIRQAGFLGFIFLYATRCLTEYQHHPQARTDMDLALWLLALTWSRDELAKISQKDQNNLLLLLRPLMQIASRGTIQNKHSVPSPKNADESLSGWDSGVVCPSAASAAIILNFALLEAGNTKVPPQSPSRNDLTGPTMEDYYVMANYQTPLFGDDCPALEAEAILRQERPIKHDPQFFHPKLPGSDAYYRLPDLITGTWEGVYTVSCSDTKKTAPPSPDTPDFICKKALQWSLELYFCFDADAPAAKCIEGEESFLAVSGNQIPYDKFVPTRFRDCQLSQALDCLVIGRNMTEPGEGSALPED</sequence>